<evidence type="ECO:0000256" key="12">
    <source>
        <dbReference type="PIRNR" id="PIRNR006250"/>
    </source>
</evidence>
<evidence type="ECO:0000313" key="15">
    <source>
        <dbReference type="EMBL" id="PIZ18285.1"/>
    </source>
</evidence>
<keyword evidence="8 12" id="KW-0808">Transferase</keyword>
<evidence type="ECO:0000256" key="1">
    <source>
        <dbReference type="ARBA" id="ARBA00003237"/>
    </source>
</evidence>
<keyword evidence="6" id="KW-0662">Pyridine nucleotide biosynthesis</keyword>
<dbReference type="Gene3D" id="3.20.20.70">
    <property type="entry name" value="Aldolase class I"/>
    <property type="match status" value="1"/>
</dbReference>
<reference evidence="16" key="1">
    <citation type="submission" date="2017-09" db="EMBL/GenBank/DDBJ databases">
        <title>Depth-based differentiation of microbial function through sediment-hosted aquifers and enrichment of novel symbionts in the deep terrestrial subsurface.</title>
        <authorList>
            <person name="Probst A.J."/>
            <person name="Ladd B."/>
            <person name="Jarett J.K."/>
            <person name="Geller-Mcgrath D.E."/>
            <person name="Sieber C.M.K."/>
            <person name="Emerson J.B."/>
            <person name="Anantharaman K."/>
            <person name="Thomas B.C."/>
            <person name="Malmstrom R."/>
            <person name="Stieglmeier M."/>
            <person name="Klingl A."/>
            <person name="Woyke T."/>
            <person name="Ryan C.M."/>
            <person name="Banfield J.F."/>
        </authorList>
    </citation>
    <scope>NUCLEOTIDE SEQUENCE [LARGE SCALE GENOMIC DNA]</scope>
</reference>
<comment type="pathway">
    <text evidence="2">Cofactor biosynthesis; NAD(+) biosynthesis; nicotinate D-ribonucleotide from quinolinate: step 1/1.</text>
</comment>
<keyword evidence="7 12" id="KW-0328">Glycosyltransferase</keyword>
<name>A0A2M7SFG5_9BACT</name>
<dbReference type="Gene3D" id="3.90.1170.20">
    <property type="entry name" value="Quinolinate phosphoribosyl transferase, N-terminal domain"/>
    <property type="match status" value="1"/>
</dbReference>
<dbReference type="Proteomes" id="UP000229307">
    <property type="component" value="Unassembled WGS sequence"/>
</dbReference>
<dbReference type="InterPro" id="IPR037128">
    <property type="entry name" value="Quinolinate_PRibosylTase_N_sf"/>
</dbReference>
<dbReference type="InterPro" id="IPR004393">
    <property type="entry name" value="NadC"/>
</dbReference>
<dbReference type="SUPFAM" id="SSF54675">
    <property type="entry name" value="Nicotinate/Quinolinate PRTase N-terminal domain-like"/>
    <property type="match status" value="1"/>
</dbReference>
<dbReference type="InterPro" id="IPR022412">
    <property type="entry name" value="Quinolinate_PRibosylTrfase_N"/>
</dbReference>
<dbReference type="GO" id="GO:0034213">
    <property type="term" value="P:quinolinate catabolic process"/>
    <property type="evidence" value="ECO:0007669"/>
    <property type="project" value="TreeGrafter"/>
</dbReference>
<evidence type="ECO:0000256" key="4">
    <source>
        <dbReference type="ARBA" id="ARBA00011218"/>
    </source>
</evidence>
<feature type="domain" description="Quinolinate phosphoribosyl transferase N-terminal" evidence="14">
    <location>
        <begin position="23"/>
        <end position="108"/>
    </location>
</feature>
<protein>
    <recommendedName>
        <fullName evidence="11">Probable nicotinate-nucleotide pyrophosphorylase [carboxylating]</fullName>
        <ecNumber evidence="5">2.4.2.19</ecNumber>
    </recommendedName>
    <alternativeName>
        <fullName evidence="9">Quinolinate phosphoribosyltransferase [decarboxylating]</fullName>
    </alternativeName>
</protein>
<evidence type="ECO:0000256" key="11">
    <source>
        <dbReference type="ARBA" id="ARBA00069173"/>
    </source>
</evidence>
<sequence length="295" mass="32700">MISTPLVKRIIWMALKEDIGAGDVTTNSLVPKGAKARARLYAREDGIIAGLDIAIDIFRHLDGNIKAEKFVEDGAKVRKNQPLAEIRGSTRALLSGERTALNFLQSLSGVATLTGKYVDVVKPCRVKILTTRKTTPLLRILDKYAVRVGKGHNHRMGLYDMAMVKDNHLKIQMQNAKCKMKNVKVTDIVKTLRRKIPKGMRIEVEAKNIREVRAALESGADIIMLDNMHTRVMRKAVNLIHRSFGSHGHVRPMIEASGNVGLHNVKTIAKTGVDWISIGRLTHSAPALDISLEIV</sequence>
<dbReference type="Pfam" id="PF02749">
    <property type="entry name" value="QRPTase_N"/>
    <property type="match status" value="1"/>
</dbReference>
<dbReference type="GO" id="GO:0009435">
    <property type="term" value="P:NAD+ biosynthetic process"/>
    <property type="evidence" value="ECO:0007669"/>
    <property type="project" value="UniProtKB-UniPathway"/>
</dbReference>
<dbReference type="InterPro" id="IPR013785">
    <property type="entry name" value="Aldolase_TIM"/>
</dbReference>
<evidence type="ECO:0000256" key="9">
    <source>
        <dbReference type="ARBA" id="ARBA00033102"/>
    </source>
</evidence>
<dbReference type="EMBL" id="PFMR01000008">
    <property type="protein sequence ID" value="PIZ18285.1"/>
    <property type="molecule type" value="Genomic_DNA"/>
</dbReference>
<dbReference type="AlphaFoldDB" id="A0A2M7SFG5"/>
<dbReference type="SUPFAM" id="SSF51690">
    <property type="entry name" value="Nicotinate/Quinolinate PRTase C-terminal domain-like"/>
    <property type="match status" value="1"/>
</dbReference>
<evidence type="ECO:0000256" key="10">
    <source>
        <dbReference type="ARBA" id="ARBA00047445"/>
    </source>
</evidence>
<dbReference type="PIRSF" id="PIRSF006250">
    <property type="entry name" value="NadC_ModD"/>
    <property type="match status" value="1"/>
</dbReference>
<comment type="caution">
    <text evidence="15">The sequence shown here is derived from an EMBL/GenBank/DDBJ whole genome shotgun (WGS) entry which is preliminary data.</text>
</comment>
<evidence type="ECO:0000256" key="6">
    <source>
        <dbReference type="ARBA" id="ARBA00022642"/>
    </source>
</evidence>
<evidence type="ECO:0000259" key="13">
    <source>
        <dbReference type="Pfam" id="PF01729"/>
    </source>
</evidence>
<dbReference type="InterPro" id="IPR002638">
    <property type="entry name" value="Quinolinate_PRibosylTrfase_C"/>
</dbReference>
<dbReference type="InterPro" id="IPR027277">
    <property type="entry name" value="NadC/ModD"/>
</dbReference>
<evidence type="ECO:0000256" key="8">
    <source>
        <dbReference type="ARBA" id="ARBA00022679"/>
    </source>
</evidence>
<evidence type="ECO:0000313" key="16">
    <source>
        <dbReference type="Proteomes" id="UP000229307"/>
    </source>
</evidence>
<gene>
    <name evidence="15" type="primary">nadC</name>
    <name evidence="15" type="ORF">COY52_00250</name>
</gene>
<feature type="domain" description="Quinolinate phosphoribosyl transferase C-terminal" evidence="13">
    <location>
        <begin position="110"/>
        <end position="293"/>
    </location>
</feature>
<dbReference type="GO" id="GO:0005737">
    <property type="term" value="C:cytoplasm"/>
    <property type="evidence" value="ECO:0007669"/>
    <property type="project" value="TreeGrafter"/>
</dbReference>
<evidence type="ECO:0000256" key="2">
    <source>
        <dbReference type="ARBA" id="ARBA00004893"/>
    </source>
</evidence>
<dbReference type="FunFam" id="3.90.1170.20:FF:000001">
    <property type="entry name" value="Nicotinate-nucleotide diphosphorylase (Carboxylating)"/>
    <property type="match status" value="1"/>
</dbReference>
<dbReference type="FunFam" id="3.20.20.70:FF:000030">
    <property type="entry name" value="Nicotinate-nucleotide pyrophosphorylase, carboxylating"/>
    <property type="match status" value="1"/>
</dbReference>
<dbReference type="GO" id="GO:0004514">
    <property type="term" value="F:nicotinate-nucleotide diphosphorylase (carboxylating) activity"/>
    <property type="evidence" value="ECO:0007669"/>
    <property type="project" value="UniProtKB-EC"/>
</dbReference>
<dbReference type="UniPathway" id="UPA00253">
    <property type="reaction ID" value="UER00331"/>
</dbReference>
<comment type="subunit">
    <text evidence="4">Hexamer formed by 3 homodimers.</text>
</comment>
<evidence type="ECO:0000256" key="5">
    <source>
        <dbReference type="ARBA" id="ARBA00011944"/>
    </source>
</evidence>
<evidence type="ECO:0000256" key="3">
    <source>
        <dbReference type="ARBA" id="ARBA00009400"/>
    </source>
</evidence>
<evidence type="ECO:0000256" key="7">
    <source>
        <dbReference type="ARBA" id="ARBA00022676"/>
    </source>
</evidence>
<comment type="catalytic activity">
    <reaction evidence="10">
        <text>nicotinate beta-D-ribonucleotide + CO2 + diphosphate = quinolinate + 5-phospho-alpha-D-ribose 1-diphosphate + 2 H(+)</text>
        <dbReference type="Rhea" id="RHEA:12733"/>
        <dbReference type="ChEBI" id="CHEBI:15378"/>
        <dbReference type="ChEBI" id="CHEBI:16526"/>
        <dbReference type="ChEBI" id="CHEBI:29959"/>
        <dbReference type="ChEBI" id="CHEBI:33019"/>
        <dbReference type="ChEBI" id="CHEBI:57502"/>
        <dbReference type="ChEBI" id="CHEBI:58017"/>
        <dbReference type="EC" id="2.4.2.19"/>
    </reaction>
</comment>
<comment type="similarity">
    <text evidence="3 12">Belongs to the NadC/ModD family.</text>
</comment>
<dbReference type="PANTHER" id="PTHR32179">
    <property type="entry name" value="NICOTINATE-NUCLEOTIDE PYROPHOSPHORYLASE [CARBOXYLATING]"/>
    <property type="match status" value="1"/>
</dbReference>
<dbReference type="CDD" id="cd01572">
    <property type="entry name" value="QPRTase"/>
    <property type="match status" value="1"/>
</dbReference>
<dbReference type="NCBIfam" id="TIGR00078">
    <property type="entry name" value="nadC"/>
    <property type="match status" value="1"/>
</dbReference>
<evidence type="ECO:0000259" key="14">
    <source>
        <dbReference type="Pfam" id="PF02749"/>
    </source>
</evidence>
<accession>A0A2M7SFG5</accession>
<dbReference type="EC" id="2.4.2.19" evidence="5"/>
<organism evidence="15 16">
    <name type="scientific">Candidatus Desantisbacteria bacterium CG_4_10_14_0_8_um_filter_48_22</name>
    <dbReference type="NCBI Taxonomy" id="1974543"/>
    <lineage>
        <taxon>Bacteria</taxon>
        <taxon>Candidatus Desantisiibacteriota</taxon>
    </lineage>
</organism>
<dbReference type="Pfam" id="PF01729">
    <property type="entry name" value="QRPTase_C"/>
    <property type="match status" value="1"/>
</dbReference>
<comment type="function">
    <text evidence="1">Involved in the catabolism of quinolinic acid (QA).</text>
</comment>
<dbReference type="InterPro" id="IPR036068">
    <property type="entry name" value="Nicotinate_pribotase-like_C"/>
</dbReference>
<proteinExistence type="inferred from homology"/>
<dbReference type="PANTHER" id="PTHR32179:SF3">
    <property type="entry name" value="NICOTINATE-NUCLEOTIDE PYROPHOSPHORYLASE [CARBOXYLATING]"/>
    <property type="match status" value="1"/>
</dbReference>